<reference evidence="1" key="2">
    <citation type="submission" date="2020-11" db="EMBL/GenBank/DDBJ databases">
        <authorList>
            <person name="McCartney M.A."/>
            <person name="Auch B."/>
            <person name="Kono T."/>
            <person name="Mallez S."/>
            <person name="Becker A."/>
            <person name="Gohl D.M."/>
            <person name="Silverstein K.A.T."/>
            <person name="Koren S."/>
            <person name="Bechman K.B."/>
            <person name="Herman A."/>
            <person name="Abrahante J.E."/>
            <person name="Garbe J."/>
        </authorList>
    </citation>
    <scope>NUCLEOTIDE SEQUENCE</scope>
    <source>
        <strain evidence="1">Duluth1</strain>
        <tissue evidence="1">Whole animal</tissue>
    </source>
</reference>
<evidence type="ECO:0000313" key="1">
    <source>
        <dbReference type="EMBL" id="KAH3814183.1"/>
    </source>
</evidence>
<proteinExistence type="predicted"/>
<sequence>MNSRQKRNGHHQLSHQCMDGLPFFIRSLQAHYIDAPEHNLGPVKYAAFHLGCGEDLT</sequence>
<keyword evidence="2" id="KW-1185">Reference proteome</keyword>
<dbReference type="Proteomes" id="UP000828390">
    <property type="component" value="Unassembled WGS sequence"/>
</dbReference>
<name>A0A9D4GEZ1_DREPO</name>
<gene>
    <name evidence="1" type="ORF">DPMN_142677</name>
</gene>
<accession>A0A9D4GEZ1</accession>
<dbReference type="AlphaFoldDB" id="A0A9D4GEZ1"/>
<comment type="caution">
    <text evidence="1">The sequence shown here is derived from an EMBL/GenBank/DDBJ whole genome shotgun (WGS) entry which is preliminary data.</text>
</comment>
<evidence type="ECO:0000313" key="2">
    <source>
        <dbReference type="Proteomes" id="UP000828390"/>
    </source>
</evidence>
<protein>
    <submittedName>
        <fullName evidence="1">Uncharacterized protein</fullName>
    </submittedName>
</protein>
<dbReference type="EMBL" id="JAIWYP010000006">
    <property type="protein sequence ID" value="KAH3814183.1"/>
    <property type="molecule type" value="Genomic_DNA"/>
</dbReference>
<organism evidence="1 2">
    <name type="scientific">Dreissena polymorpha</name>
    <name type="common">Zebra mussel</name>
    <name type="synonym">Mytilus polymorpha</name>
    <dbReference type="NCBI Taxonomy" id="45954"/>
    <lineage>
        <taxon>Eukaryota</taxon>
        <taxon>Metazoa</taxon>
        <taxon>Spiralia</taxon>
        <taxon>Lophotrochozoa</taxon>
        <taxon>Mollusca</taxon>
        <taxon>Bivalvia</taxon>
        <taxon>Autobranchia</taxon>
        <taxon>Heteroconchia</taxon>
        <taxon>Euheterodonta</taxon>
        <taxon>Imparidentia</taxon>
        <taxon>Neoheterodontei</taxon>
        <taxon>Myida</taxon>
        <taxon>Dreissenoidea</taxon>
        <taxon>Dreissenidae</taxon>
        <taxon>Dreissena</taxon>
    </lineage>
</organism>
<reference evidence="1" key="1">
    <citation type="journal article" date="2019" name="bioRxiv">
        <title>The Genome of the Zebra Mussel, Dreissena polymorpha: A Resource for Invasive Species Research.</title>
        <authorList>
            <person name="McCartney M.A."/>
            <person name="Auch B."/>
            <person name="Kono T."/>
            <person name="Mallez S."/>
            <person name="Zhang Y."/>
            <person name="Obille A."/>
            <person name="Becker A."/>
            <person name="Abrahante J.E."/>
            <person name="Garbe J."/>
            <person name="Badalamenti J.P."/>
            <person name="Herman A."/>
            <person name="Mangelson H."/>
            <person name="Liachko I."/>
            <person name="Sullivan S."/>
            <person name="Sone E.D."/>
            <person name="Koren S."/>
            <person name="Silverstein K.A.T."/>
            <person name="Beckman K.B."/>
            <person name="Gohl D.M."/>
        </authorList>
    </citation>
    <scope>NUCLEOTIDE SEQUENCE</scope>
    <source>
        <strain evidence="1">Duluth1</strain>
        <tissue evidence="1">Whole animal</tissue>
    </source>
</reference>